<accession>A0A8T1SEP7</accession>
<feature type="transmembrane region" description="Helical" evidence="1">
    <location>
        <begin position="65"/>
        <end position="83"/>
    </location>
</feature>
<feature type="non-terminal residue" evidence="2">
    <location>
        <position position="1"/>
    </location>
</feature>
<sequence length="228" mass="25114">RSSGEMAGAGQLRLWGLRCCTWGVGGPWARLRGARGLAGPVRGTSPLDTHVPRDLLLFRHERARFFRLLGLFCAGQFAFWAYLAHFAFSALRPAGQPAASARPAPTLPGGASVNPTSNKWRYGFTVSCLTVGSLIVAAGFVYSRRSVWQVVLRQGGRDVTLSTYYPFGLSSSFTVPLRQVSCMAHRSEVPAMIPLKVKGRPFYFLMDKQGHVYNLQLFDLTVGAYRKL</sequence>
<comment type="caution">
    <text evidence="2">The sequence shown here is derived from an EMBL/GenBank/DDBJ whole genome shotgun (WGS) entry which is preliminary data.</text>
</comment>
<evidence type="ECO:0000313" key="2">
    <source>
        <dbReference type="EMBL" id="KAG6927552.1"/>
    </source>
</evidence>
<protein>
    <submittedName>
        <fullName evidence="2">Transmembrane protein 223</fullName>
    </submittedName>
</protein>
<dbReference type="PANTHER" id="PTHR14549:SF2">
    <property type="entry name" value="TRANSMEMBRANE PROTEIN 223"/>
    <property type="match status" value="1"/>
</dbReference>
<dbReference type="InterPro" id="IPR045325">
    <property type="entry name" value="TMEM70/TMEM186/TMEM223"/>
</dbReference>
<dbReference type="Pfam" id="PF06979">
    <property type="entry name" value="TMEM70"/>
    <property type="match status" value="1"/>
</dbReference>
<name>A0A8T1SEP7_CHESE</name>
<dbReference type="InterPro" id="IPR026100">
    <property type="entry name" value="Tmem223"/>
</dbReference>
<keyword evidence="1" id="KW-0472">Membrane</keyword>
<dbReference type="GO" id="GO:0005739">
    <property type="term" value="C:mitochondrion"/>
    <property type="evidence" value="ECO:0007669"/>
    <property type="project" value="TreeGrafter"/>
</dbReference>
<keyword evidence="1" id="KW-1133">Transmembrane helix</keyword>
<dbReference type="EMBL" id="JAHGAV010000247">
    <property type="protein sequence ID" value="KAG6927552.1"/>
    <property type="molecule type" value="Genomic_DNA"/>
</dbReference>
<proteinExistence type="predicted"/>
<keyword evidence="3" id="KW-1185">Reference proteome</keyword>
<dbReference type="OrthoDB" id="5950063at2759"/>
<evidence type="ECO:0000313" key="3">
    <source>
        <dbReference type="Proteomes" id="UP000765507"/>
    </source>
</evidence>
<reference evidence="2 3" key="1">
    <citation type="journal article" date="2020" name="G3 (Bethesda)">
        <title>Draft Genome of the Common Snapping Turtle, Chelydra serpentina, a Model for Phenotypic Plasticity in Reptiles.</title>
        <authorList>
            <person name="Das D."/>
            <person name="Singh S.K."/>
            <person name="Bierstedt J."/>
            <person name="Erickson A."/>
            <person name="Galli G.L.J."/>
            <person name="Crossley D.A. 2nd"/>
            <person name="Rhen T."/>
        </authorList>
    </citation>
    <scope>NUCLEOTIDE SEQUENCE [LARGE SCALE GENOMIC DNA]</scope>
    <source>
        <strain evidence="2">KW</strain>
    </source>
</reference>
<dbReference type="AlphaFoldDB" id="A0A8T1SEP7"/>
<gene>
    <name evidence="2" type="primary">TMEM223</name>
    <name evidence="2" type="ORF">G0U57_009497</name>
</gene>
<dbReference type="PANTHER" id="PTHR14549">
    <property type="entry name" value="TRANSMEMBRANE PROTEIN 223"/>
    <property type="match status" value="1"/>
</dbReference>
<dbReference type="Proteomes" id="UP000765507">
    <property type="component" value="Unassembled WGS sequence"/>
</dbReference>
<feature type="transmembrane region" description="Helical" evidence="1">
    <location>
        <begin position="122"/>
        <end position="143"/>
    </location>
</feature>
<dbReference type="GO" id="GO:0007399">
    <property type="term" value="P:nervous system development"/>
    <property type="evidence" value="ECO:0007669"/>
    <property type="project" value="TreeGrafter"/>
</dbReference>
<organism evidence="2 3">
    <name type="scientific">Chelydra serpentina</name>
    <name type="common">Snapping turtle</name>
    <name type="synonym">Testudo serpentina</name>
    <dbReference type="NCBI Taxonomy" id="8475"/>
    <lineage>
        <taxon>Eukaryota</taxon>
        <taxon>Metazoa</taxon>
        <taxon>Chordata</taxon>
        <taxon>Craniata</taxon>
        <taxon>Vertebrata</taxon>
        <taxon>Euteleostomi</taxon>
        <taxon>Archelosauria</taxon>
        <taxon>Testudinata</taxon>
        <taxon>Testudines</taxon>
        <taxon>Cryptodira</taxon>
        <taxon>Durocryptodira</taxon>
        <taxon>Americhelydia</taxon>
        <taxon>Chelydroidea</taxon>
        <taxon>Chelydridae</taxon>
        <taxon>Chelydra</taxon>
    </lineage>
</organism>
<keyword evidence="1 2" id="KW-0812">Transmembrane</keyword>
<evidence type="ECO:0000256" key="1">
    <source>
        <dbReference type="SAM" id="Phobius"/>
    </source>
</evidence>